<evidence type="ECO:0008006" key="7">
    <source>
        <dbReference type="Google" id="ProtNLM"/>
    </source>
</evidence>
<dbReference type="PANTHER" id="PTHR33563">
    <property type="match status" value="1"/>
</dbReference>
<dbReference type="GO" id="GO:0016491">
    <property type="term" value="F:oxidoreductase activity"/>
    <property type="evidence" value="ECO:0007669"/>
    <property type="project" value="InterPro"/>
</dbReference>
<dbReference type="GO" id="GO:0003856">
    <property type="term" value="F:3-dehydroquinate synthase activity"/>
    <property type="evidence" value="ECO:0007669"/>
    <property type="project" value="InterPro"/>
</dbReference>
<evidence type="ECO:0000256" key="2">
    <source>
        <dbReference type="ARBA" id="ARBA00023141"/>
    </source>
</evidence>
<evidence type="ECO:0000256" key="1">
    <source>
        <dbReference type="ARBA" id="ARBA00022605"/>
    </source>
</evidence>
<evidence type="ECO:0000313" key="6">
    <source>
        <dbReference type="EMBL" id="CAD8596761.1"/>
    </source>
</evidence>
<protein>
    <recommendedName>
        <fullName evidence="7">3-dehydroquinate synthase</fullName>
    </recommendedName>
</protein>
<feature type="chain" id="PRO_5031177101" description="3-dehydroquinate synthase" evidence="3">
    <location>
        <begin position="16"/>
        <end position="378"/>
    </location>
</feature>
<reference evidence="6" key="1">
    <citation type="submission" date="2021-01" db="EMBL/GenBank/DDBJ databases">
        <authorList>
            <person name="Corre E."/>
            <person name="Pelletier E."/>
            <person name="Niang G."/>
            <person name="Scheremetjew M."/>
            <person name="Finn R."/>
            <person name="Kale V."/>
            <person name="Holt S."/>
            <person name="Cochrane G."/>
            <person name="Meng A."/>
            <person name="Brown T."/>
            <person name="Cohen L."/>
        </authorList>
    </citation>
    <scope>NUCLEOTIDE SEQUENCE</scope>
    <source>
        <strain evidence="6">PLY182g</strain>
    </source>
</reference>
<dbReference type="InterPro" id="IPR056179">
    <property type="entry name" value="DHQS_C"/>
</dbReference>
<dbReference type="Pfam" id="PF01959">
    <property type="entry name" value="DHQS"/>
    <property type="match status" value="1"/>
</dbReference>
<gene>
    <name evidence="6" type="ORF">CPEL01642_LOCUS90</name>
</gene>
<dbReference type="AlphaFoldDB" id="A0A7S0KZ43"/>
<dbReference type="GO" id="GO:0009073">
    <property type="term" value="P:aromatic amino acid family biosynthetic process"/>
    <property type="evidence" value="ECO:0007669"/>
    <property type="project" value="UniProtKB-KW"/>
</dbReference>
<dbReference type="PANTHER" id="PTHR33563:SF1">
    <property type="entry name" value="3-DEHYDROQUINATE SYNTHASE"/>
    <property type="match status" value="1"/>
</dbReference>
<keyword evidence="1" id="KW-0028">Amino-acid biosynthesis</keyword>
<dbReference type="InterPro" id="IPR030960">
    <property type="entry name" value="DHQS/DOIS_N"/>
</dbReference>
<evidence type="ECO:0000259" key="4">
    <source>
        <dbReference type="Pfam" id="PF01959"/>
    </source>
</evidence>
<evidence type="ECO:0000259" key="5">
    <source>
        <dbReference type="Pfam" id="PF26558"/>
    </source>
</evidence>
<evidence type="ECO:0000256" key="3">
    <source>
        <dbReference type="SAM" id="SignalP"/>
    </source>
</evidence>
<dbReference type="InterPro" id="IPR002812">
    <property type="entry name" value="DHQS"/>
</dbReference>
<dbReference type="Pfam" id="PF26558">
    <property type="entry name" value="DHQS_2nd"/>
    <property type="match status" value="1"/>
</dbReference>
<keyword evidence="2" id="KW-0057">Aromatic amino acid biosynthesis</keyword>
<dbReference type="EMBL" id="HBEY01000190">
    <property type="protein sequence ID" value="CAD8596761.1"/>
    <property type="molecule type" value="Transcribed_RNA"/>
</dbReference>
<keyword evidence="3" id="KW-0732">Signal</keyword>
<name>A0A7S0KZ43_9EUKA</name>
<organism evidence="6">
    <name type="scientific">Coccolithus braarudii</name>
    <dbReference type="NCBI Taxonomy" id="221442"/>
    <lineage>
        <taxon>Eukaryota</taxon>
        <taxon>Haptista</taxon>
        <taxon>Haptophyta</taxon>
        <taxon>Prymnesiophyceae</taxon>
        <taxon>Coccolithales</taxon>
        <taxon>Coccolithaceae</taxon>
        <taxon>Coccolithus</taxon>
    </lineage>
</organism>
<dbReference type="GO" id="GO:0008652">
    <property type="term" value="P:amino acid biosynthetic process"/>
    <property type="evidence" value="ECO:0007669"/>
    <property type="project" value="UniProtKB-KW"/>
</dbReference>
<sequence length="378" mass="39719">MTAIVLLRLWADLRSVAPPDMAVSLRKCERAADSPVDSVLVTGVPLLPFDDCEVIVCAPSALLMPSGQHVGVRVDASSPAGQAAAFSAVGSADWIHLDASTQTDWTMIPAENIISACDGTPTQVAVSALTAEQVPGLAFALELGVDALVLLPPGGESGEALWEAAAIARAQRAERDESVRTAGREHTDDAPVLTTGVVTSINPGGVGDRVALDFTSLLRMGEGALVGSSAKLLSLVHGETIQGTLVPARPFRVNAGPVHSYILLAGSSAISARVKYLEEVRPGDNVQIVDAHGNARSLTVGRCKIEPRPLLQISFEADGASGQVFLQQAETVRMLVESGDELQARSVTEIQVGDRLRVRRTVKGTHVGRAISARVEER</sequence>
<feature type="signal peptide" evidence="3">
    <location>
        <begin position="1"/>
        <end position="15"/>
    </location>
</feature>
<accession>A0A7S0KZ43</accession>
<proteinExistence type="predicted"/>
<feature type="domain" description="3-dehydroquinate synthase N-terminal" evidence="4">
    <location>
        <begin position="60"/>
        <end position="151"/>
    </location>
</feature>
<feature type="domain" description="3-dehydroquinate synthase C-terminal" evidence="5">
    <location>
        <begin position="198"/>
        <end position="378"/>
    </location>
</feature>